<dbReference type="InterPro" id="IPR029063">
    <property type="entry name" value="SAM-dependent_MTases_sf"/>
</dbReference>
<dbReference type="InterPro" id="IPR020802">
    <property type="entry name" value="TesA-like"/>
</dbReference>
<reference evidence="6" key="1">
    <citation type="journal article" date="2015" name="Proc. Natl. Acad. Sci. U.S.A.">
        <title>Multiplexed metagenome mining using short DNA sequence tags facilitates targeted discovery of epoxyketone proteasome inhibitors.</title>
        <authorList>
            <person name="Owen J.G."/>
            <person name="Charlop-Powers Z."/>
            <person name="Smith A.G."/>
            <person name="Ternei M.A."/>
            <person name="Calle P.Y."/>
            <person name="Reddy B.V."/>
            <person name="Montiel D."/>
            <person name="Brady S.F."/>
        </authorList>
    </citation>
    <scope>NUCLEOTIDE SEQUENCE</scope>
</reference>
<dbReference type="PROSITE" id="PS50075">
    <property type="entry name" value="CARRIER"/>
    <property type="match status" value="1"/>
</dbReference>
<dbReference type="SMART" id="SM00824">
    <property type="entry name" value="PKS_TE"/>
    <property type="match status" value="1"/>
</dbReference>
<dbReference type="Pfam" id="PF00550">
    <property type="entry name" value="PP-binding"/>
    <property type="match status" value="1"/>
</dbReference>
<dbReference type="SUPFAM" id="SSF53474">
    <property type="entry name" value="alpha/beta-Hydrolases"/>
    <property type="match status" value="1"/>
</dbReference>
<dbReference type="Gene3D" id="3.30.70.3290">
    <property type="match status" value="1"/>
</dbReference>
<dbReference type="CDD" id="cd02440">
    <property type="entry name" value="AdoMet_MTases"/>
    <property type="match status" value="1"/>
</dbReference>
<evidence type="ECO:0000259" key="5">
    <source>
        <dbReference type="PROSITE" id="PS50075"/>
    </source>
</evidence>
<dbReference type="GO" id="GO:0006633">
    <property type="term" value="P:fatty acid biosynthetic process"/>
    <property type="evidence" value="ECO:0007669"/>
    <property type="project" value="TreeGrafter"/>
</dbReference>
<name>A0A0E3JRL7_9BACT</name>
<dbReference type="Pfam" id="PF00975">
    <property type="entry name" value="Thioesterase"/>
    <property type="match status" value="1"/>
</dbReference>
<evidence type="ECO:0000256" key="2">
    <source>
        <dbReference type="ARBA" id="ARBA00022553"/>
    </source>
</evidence>
<keyword evidence="3" id="KW-0511">Multifunctional enzyme</keyword>
<dbReference type="InterPro" id="IPR016035">
    <property type="entry name" value="Acyl_Trfase/lysoPLipase"/>
</dbReference>
<dbReference type="InterPro" id="IPR036736">
    <property type="entry name" value="ACP-like_sf"/>
</dbReference>
<dbReference type="InterPro" id="IPR014043">
    <property type="entry name" value="Acyl_transferase_dom"/>
</dbReference>
<evidence type="ECO:0000256" key="4">
    <source>
        <dbReference type="SAM" id="MobiDB-lite"/>
    </source>
</evidence>
<dbReference type="GO" id="GO:0004312">
    <property type="term" value="F:fatty acid synthase activity"/>
    <property type="evidence" value="ECO:0007669"/>
    <property type="project" value="TreeGrafter"/>
</dbReference>
<dbReference type="Pfam" id="PF08242">
    <property type="entry name" value="Methyltransf_12"/>
    <property type="match status" value="1"/>
</dbReference>
<dbReference type="InterPro" id="IPR009081">
    <property type="entry name" value="PP-bd_ACP"/>
</dbReference>
<keyword evidence="1" id="KW-0596">Phosphopantetheine</keyword>
<dbReference type="InterPro" id="IPR013217">
    <property type="entry name" value="Methyltransf_12"/>
</dbReference>
<dbReference type="InterPro" id="IPR029058">
    <property type="entry name" value="AB_hydrolase_fold"/>
</dbReference>
<evidence type="ECO:0000313" key="6">
    <source>
        <dbReference type="EMBL" id="AKA59410.1"/>
    </source>
</evidence>
<dbReference type="PANTHER" id="PTHR43775">
    <property type="entry name" value="FATTY ACID SYNTHASE"/>
    <property type="match status" value="1"/>
</dbReference>
<dbReference type="SMART" id="SM00827">
    <property type="entry name" value="PKS_AT"/>
    <property type="match status" value="1"/>
</dbReference>
<dbReference type="EMBL" id="KP830091">
    <property type="protein sequence ID" value="AKA59410.1"/>
    <property type="molecule type" value="Genomic_DNA"/>
</dbReference>
<keyword evidence="2" id="KW-0597">Phosphoprotein</keyword>
<dbReference type="SUPFAM" id="SSF47336">
    <property type="entry name" value="ACP-like"/>
    <property type="match status" value="1"/>
</dbReference>
<dbReference type="Gene3D" id="3.40.50.150">
    <property type="entry name" value="Vaccinia Virus protein VP39"/>
    <property type="match status" value="1"/>
</dbReference>
<dbReference type="SUPFAM" id="SSF52151">
    <property type="entry name" value="FabD/lysophospholipase-like"/>
    <property type="match status" value="1"/>
</dbReference>
<feature type="region of interest" description="Disordered" evidence="4">
    <location>
        <begin position="944"/>
        <end position="967"/>
    </location>
</feature>
<feature type="domain" description="Carrier" evidence="5">
    <location>
        <begin position="967"/>
        <end position="1042"/>
    </location>
</feature>
<dbReference type="InterPro" id="IPR001031">
    <property type="entry name" value="Thioesterase"/>
</dbReference>
<dbReference type="SUPFAM" id="SSF53335">
    <property type="entry name" value="S-adenosyl-L-methionine-dependent methyltransferases"/>
    <property type="match status" value="1"/>
</dbReference>
<dbReference type="Gene3D" id="3.40.50.1820">
    <property type="entry name" value="alpha/beta hydrolase"/>
    <property type="match status" value="1"/>
</dbReference>
<dbReference type="PANTHER" id="PTHR43775:SF37">
    <property type="entry name" value="SI:DKEY-61P9.11"/>
    <property type="match status" value="1"/>
</dbReference>
<organism evidence="6">
    <name type="scientific">uncultured bacterium AB_1241</name>
    <dbReference type="NCBI Taxonomy" id="1630009"/>
    <lineage>
        <taxon>Bacteria</taxon>
        <taxon>environmental samples</taxon>
    </lineage>
</organism>
<evidence type="ECO:0000256" key="1">
    <source>
        <dbReference type="ARBA" id="ARBA00022450"/>
    </source>
</evidence>
<accession>A0A0E3JRL7</accession>
<dbReference type="InterPro" id="IPR050091">
    <property type="entry name" value="PKS_NRPS_Biosynth_Enz"/>
</dbReference>
<sequence>MLAVAAPPEELAARVGARPGVVVAVEGAGTSVLAGDPAAIEAVLASDVLAGLDVRPVEGGHAFHSPLMGAAAAAVRAAVAEVPSRPATLRFASNLTGDWADPARLREPEYWAEHLLAPVRLGAGAGVLLDSGCDVLVELGPGGSMSATLRRHPGWGPDRHTVALLGKDGGEETVLRAVGALWELGLDVSMQDTSADERPMRCALPPHPFASRTPPPRAVASAPPRPGSTADGGFTTETWAQVRTGGAERHQGVVVVGEPPSALLTTLSTSDASVCRLSSDADPATVLDRIDESTTAVLVALPAEPGAAVPEAVDRLDALVTALAPTAVRVLVAARGTAAVLDTDGPAPWAALESFLDSRRDGPGRVTVLDLGADAAVPTRVPRLAEPVAWCAWRGGRWWERVALPVPVPTGSDRPGRVAVVTAGHPDGAAVTTAACAAGLPVTASVALDSRGEPLPLTEELPTAVAGARQADHGAGRLSLRADLRADLDLYCAGLVGRFVLEHGKVEPGDTVTPRQLRSLLDPKGMLPRFIDFMTRTLVEQRWLTPSGEEGLHVAADVARRVDEALLAGERLDEVAGLRRLLAHCATSYPAVFSGEQERVQVLYRDGDPTLFRDSMTDNAVNPSGDVVTCMDTVRRAVRAAHARLGGRPLRVLEIGAGQGELTWPLMDGWDDRTGLEYHFTDISPLMLRRAQARAAELGLADVMRFAIFDLTRAPQEQGLAGGTFDLVLAYNAVHVAPNVREVLGNLAGLLRAGGSLCFIEMTDIARWAHVVWGLTPGWWEFGEDRSDAIMLDRGSWLEAMSAAGLAEPTVHATDDEADHVVLVGSIPATADLPPADRVAAELRRGRVDQLLYLPVGPAAARDWPALRALPEAPARSWVLTEDPPAADGWRAREWRRQLDPGPGTDPGWWHVRVPRLGADELTALAAVPLGADLPGVLRLTAPPPAPRARTRAEPAPEPVVAPVTPTRSDPLRDQLAALWCEVLGVPSVADRDDFFELGGESLMAVHFMGRVRAGAGVHVAPAAFTRTPTFGGLVALARQAAGERATVGDDPSLVVLRPGGTRTPLFLAAPAAGTTLSYRALAGLLDDRPVYGIEPELSPVGETSVEEIAEHHLGVIRRARPHGPYVLGGWSFGAVVAHEIARRLRELGERVEMLVCVDGYVPDTGGRPIRSLRGFHAIGLWYQATAALRVGSAGALVREAPDVRRVFGANIRAMWRYRPGPVDCPVVVLKTRLDPVRARWLRRGLVALYGDQVIVRPVGGRHWTLLDPPHVQQVANEVRAALAQRRQNEERP</sequence>
<proteinExistence type="predicted"/>
<feature type="compositionally biased region" description="Pro residues" evidence="4">
    <location>
        <begin position="206"/>
        <end position="217"/>
    </location>
</feature>
<dbReference type="Gene3D" id="3.40.366.10">
    <property type="entry name" value="Malonyl-Coenzyme A Acyl Carrier Protein, domain 2"/>
    <property type="match status" value="1"/>
</dbReference>
<feature type="region of interest" description="Disordered" evidence="4">
    <location>
        <begin position="206"/>
        <end position="233"/>
    </location>
</feature>
<evidence type="ECO:0000256" key="3">
    <source>
        <dbReference type="ARBA" id="ARBA00023268"/>
    </source>
</evidence>
<dbReference type="InterPro" id="IPR001227">
    <property type="entry name" value="Ac_transferase_dom_sf"/>
</dbReference>
<protein>
    <submittedName>
        <fullName evidence="6">Polyketide synthase</fullName>
    </submittedName>
</protein>
<dbReference type="Gene3D" id="1.10.1200.10">
    <property type="entry name" value="ACP-like"/>
    <property type="match status" value="1"/>
</dbReference>